<evidence type="ECO:0008006" key="3">
    <source>
        <dbReference type="Google" id="ProtNLM"/>
    </source>
</evidence>
<evidence type="ECO:0000313" key="2">
    <source>
        <dbReference type="Proteomes" id="UP001170954"/>
    </source>
</evidence>
<dbReference type="EMBL" id="JACAGK010000016">
    <property type="protein sequence ID" value="MDM1048030.1"/>
    <property type="molecule type" value="Genomic_DNA"/>
</dbReference>
<dbReference type="Proteomes" id="UP001170954">
    <property type="component" value="Unassembled WGS sequence"/>
</dbReference>
<evidence type="ECO:0000313" key="1">
    <source>
        <dbReference type="EMBL" id="MDM1048030.1"/>
    </source>
</evidence>
<protein>
    <recommendedName>
        <fullName evidence="3">AAA+ ATPase domain-containing protein</fullName>
    </recommendedName>
</protein>
<keyword evidence="2" id="KW-1185">Reference proteome</keyword>
<reference evidence="1" key="1">
    <citation type="submission" date="2020-06" db="EMBL/GenBank/DDBJ databases">
        <authorList>
            <person name="Dong N."/>
        </authorList>
    </citation>
    <scope>NUCLEOTIDE SEQUENCE</scope>
    <source>
        <strain evidence="1">R1692</strain>
    </source>
</reference>
<dbReference type="Gene3D" id="3.40.50.300">
    <property type="entry name" value="P-loop containing nucleotide triphosphate hydrolases"/>
    <property type="match status" value="1"/>
</dbReference>
<name>A0ABT7NLL5_9SPHI</name>
<organism evidence="1 2">
    <name type="scientific">Sphingobacterium hotanense</name>
    <dbReference type="NCBI Taxonomy" id="649196"/>
    <lineage>
        <taxon>Bacteria</taxon>
        <taxon>Pseudomonadati</taxon>
        <taxon>Bacteroidota</taxon>
        <taxon>Sphingobacteriia</taxon>
        <taxon>Sphingobacteriales</taxon>
        <taxon>Sphingobacteriaceae</taxon>
        <taxon>Sphingobacterium</taxon>
    </lineage>
</organism>
<sequence>MAKRAYSVSDILNKKYKVIPFEGEWGAAFSQPESNGSWFIWANSGNGKTTFVLKLCKELSKHERILYNSLEEGSAKTMQNAFLNAGLASVKRRLILVQESIEELCERLDRPKSQNVIVLDSFQYTGLSFERYRELVRRYPKKLFIIISQADGKQPSGRTAKRVMYDASLKIWVEGYRAFSKGRYIGPLGYFTIWERGAKEYHGM</sequence>
<proteinExistence type="predicted"/>
<comment type="caution">
    <text evidence="1">The sequence shown here is derived from an EMBL/GenBank/DDBJ whole genome shotgun (WGS) entry which is preliminary data.</text>
</comment>
<dbReference type="InterPro" id="IPR027417">
    <property type="entry name" value="P-loop_NTPase"/>
</dbReference>
<gene>
    <name evidence="1" type="ORF">HX018_07255</name>
</gene>
<reference evidence="1" key="2">
    <citation type="journal article" date="2022" name="Sci. Total Environ.">
        <title>Prevalence, transmission, and molecular epidemiology of tet(X)-positive bacteria among humans, animals, and environmental niches in China: An epidemiological, and genomic-based study.</title>
        <authorList>
            <person name="Dong N."/>
            <person name="Zeng Y."/>
            <person name="Cai C."/>
            <person name="Sun C."/>
            <person name="Lu J."/>
            <person name="Liu C."/>
            <person name="Zhou H."/>
            <person name="Sun Q."/>
            <person name="Shu L."/>
            <person name="Wang H."/>
            <person name="Wang Y."/>
            <person name="Wang S."/>
            <person name="Wu C."/>
            <person name="Chan E.W."/>
            <person name="Chen G."/>
            <person name="Shen Z."/>
            <person name="Chen S."/>
            <person name="Zhang R."/>
        </authorList>
    </citation>
    <scope>NUCLEOTIDE SEQUENCE</scope>
    <source>
        <strain evidence="1">R1692</strain>
    </source>
</reference>
<accession>A0ABT7NLL5</accession>
<dbReference type="RefSeq" id="WP_286650991.1">
    <property type="nucleotide sequence ID" value="NZ_JACAGK010000016.1"/>
</dbReference>
<dbReference type="SUPFAM" id="SSF52540">
    <property type="entry name" value="P-loop containing nucleoside triphosphate hydrolases"/>
    <property type="match status" value="1"/>
</dbReference>